<keyword evidence="1" id="KW-0812">Transmembrane</keyword>
<protein>
    <submittedName>
        <fullName evidence="2">Uncharacterized protein</fullName>
    </submittedName>
</protein>
<evidence type="ECO:0000313" key="2">
    <source>
        <dbReference type="EMBL" id="OGF41813.1"/>
    </source>
</evidence>
<evidence type="ECO:0000256" key="1">
    <source>
        <dbReference type="SAM" id="Phobius"/>
    </source>
</evidence>
<sequence length="80" mass="9515">MFGYVPIFLDKEIIEMMDKPSFIFVLIGYAFVSFILFLISFAIPDVMLRWVIIFCSLTFLFSVFRMIKVKINIMEKDKNE</sequence>
<feature type="transmembrane region" description="Helical" evidence="1">
    <location>
        <begin position="47"/>
        <end position="67"/>
    </location>
</feature>
<keyword evidence="1" id="KW-0472">Membrane</keyword>
<dbReference type="Proteomes" id="UP000177579">
    <property type="component" value="Unassembled WGS sequence"/>
</dbReference>
<gene>
    <name evidence="2" type="ORF">A2531_05285</name>
</gene>
<comment type="caution">
    <text evidence="2">The sequence shown here is derived from an EMBL/GenBank/DDBJ whole genome shotgun (WGS) entry which is preliminary data.</text>
</comment>
<organism evidence="2 3">
    <name type="scientific">Candidatus Falkowbacteria bacterium RIFOXYD2_FULL_34_120</name>
    <dbReference type="NCBI Taxonomy" id="1798007"/>
    <lineage>
        <taxon>Bacteria</taxon>
        <taxon>Candidatus Falkowiibacteriota</taxon>
    </lineage>
</organism>
<accession>A0A1F5TSD9</accession>
<dbReference type="AlphaFoldDB" id="A0A1F5TSD9"/>
<evidence type="ECO:0000313" key="3">
    <source>
        <dbReference type="Proteomes" id="UP000177579"/>
    </source>
</evidence>
<reference evidence="2 3" key="1">
    <citation type="journal article" date="2016" name="Nat. Commun.">
        <title>Thousands of microbial genomes shed light on interconnected biogeochemical processes in an aquifer system.</title>
        <authorList>
            <person name="Anantharaman K."/>
            <person name="Brown C.T."/>
            <person name="Hug L.A."/>
            <person name="Sharon I."/>
            <person name="Castelle C.J."/>
            <person name="Probst A.J."/>
            <person name="Thomas B.C."/>
            <person name="Singh A."/>
            <person name="Wilkins M.J."/>
            <person name="Karaoz U."/>
            <person name="Brodie E.L."/>
            <person name="Williams K.H."/>
            <person name="Hubbard S.S."/>
            <person name="Banfield J.F."/>
        </authorList>
    </citation>
    <scope>NUCLEOTIDE SEQUENCE [LARGE SCALE GENOMIC DNA]</scope>
</reference>
<dbReference type="EMBL" id="MFGO01000004">
    <property type="protein sequence ID" value="OGF41813.1"/>
    <property type="molecule type" value="Genomic_DNA"/>
</dbReference>
<proteinExistence type="predicted"/>
<feature type="transmembrane region" description="Helical" evidence="1">
    <location>
        <begin position="21"/>
        <end position="41"/>
    </location>
</feature>
<name>A0A1F5TSD9_9BACT</name>
<keyword evidence="1" id="KW-1133">Transmembrane helix</keyword>